<protein>
    <recommendedName>
        <fullName evidence="3">Protein BTG1</fullName>
    </recommendedName>
    <alternativeName>
        <fullName evidence="4">B-cell translocation gene 1 protein</fullName>
    </alternativeName>
</protein>
<sequence length="148" mass="16439">SIGENTAMSCVSKVLCTKGLTREQQPQTLSQILQEPRPPCKEAGYLYICINHEMDPQTGQAAQCIGLSSQELFSLLPSELTLWLTPTKCPTESENGFICVLYEATPAKGNTQNSRNLQMVDSRMPFREEITLGRTSPSKNYNMMTVSD</sequence>
<dbReference type="SUPFAM" id="SSF160696">
    <property type="entry name" value="BTG domain-like"/>
    <property type="match status" value="1"/>
</dbReference>
<evidence type="ECO:0000256" key="3">
    <source>
        <dbReference type="ARBA" id="ARBA00016581"/>
    </source>
</evidence>
<name>A0A8C0ZX36_CASCN</name>
<proteinExistence type="inferred from homology"/>
<dbReference type="InterPro" id="IPR002087">
    <property type="entry name" value="Anti_prolifrtn"/>
</dbReference>
<dbReference type="PANTHER" id="PTHR22978">
    <property type="entry name" value="B-CELL TRANSLOCATION GENE"/>
    <property type="match status" value="1"/>
</dbReference>
<dbReference type="GO" id="GO:0008285">
    <property type="term" value="P:negative regulation of cell population proliferation"/>
    <property type="evidence" value="ECO:0007669"/>
    <property type="project" value="TreeGrafter"/>
</dbReference>
<comment type="similarity">
    <text evidence="2">Belongs to the BTG family.</text>
</comment>
<dbReference type="InterPro" id="IPR033332">
    <property type="entry name" value="BTG"/>
</dbReference>
<reference evidence="6" key="1">
    <citation type="submission" date="2023-09" db="UniProtKB">
        <authorList>
            <consortium name="Ensembl"/>
        </authorList>
    </citation>
    <scope>IDENTIFICATION</scope>
</reference>
<dbReference type="GO" id="GO:0005634">
    <property type="term" value="C:nucleus"/>
    <property type="evidence" value="ECO:0007669"/>
    <property type="project" value="TreeGrafter"/>
</dbReference>
<evidence type="ECO:0000256" key="1">
    <source>
        <dbReference type="ARBA" id="ARBA00004004"/>
    </source>
</evidence>
<evidence type="ECO:0000313" key="6">
    <source>
        <dbReference type="Ensembl" id="ENSCCNP00000026448.1"/>
    </source>
</evidence>
<dbReference type="PANTHER" id="PTHR22978:SF30">
    <property type="entry name" value="PROTEIN BTG1"/>
    <property type="match status" value="1"/>
</dbReference>
<feature type="domain" description="Anti-proliferative protein" evidence="5">
    <location>
        <begin position="2"/>
        <end position="95"/>
    </location>
</feature>
<dbReference type="AlphaFoldDB" id="A0A8C0ZX36"/>
<dbReference type="GO" id="GO:0005737">
    <property type="term" value="C:cytoplasm"/>
    <property type="evidence" value="ECO:0007669"/>
    <property type="project" value="TreeGrafter"/>
</dbReference>
<dbReference type="InterPro" id="IPR036054">
    <property type="entry name" value="BTG-like_sf"/>
</dbReference>
<dbReference type="Pfam" id="PF07742">
    <property type="entry name" value="BTG"/>
    <property type="match status" value="1"/>
</dbReference>
<evidence type="ECO:0000256" key="4">
    <source>
        <dbReference type="ARBA" id="ARBA00033398"/>
    </source>
</evidence>
<dbReference type="SMART" id="SM00099">
    <property type="entry name" value="btg1"/>
    <property type="match status" value="1"/>
</dbReference>
<dbReference type="Ensembl" id="ENSCCNT00000033529.1">
    <property type="protein sequence ID" value="ENSCCNP00000026448.1"/>
    <property type="gene ID" value="ENSCCNG00000025664.1"/>
</dbReference>
<dbReference type="PRINTS" id="PR00310">
    <property type="entry name" value="ANTIPRLFBTG1"/>
</dbReference>
<evidence type="ECO:0000256" key="2">
    <source>
        <dbReference type="ARBA" id="ARBA00007989"/>
    </source>
</evidence>
<comment type="function">
    <text evidence="1">Anti-proliferative protein.</text>
</comment>
<accession>A0A8C0ZX36</accession>
<organism evidence="6">
    <name type="scientific">Castor canadensis</name>
    <name type="common">American beaver</name>
    <dbReference type="NCBI Taxonomy" id="51338"/>
    <lineage>
        <taxon>Eukaryota</taxon>
        <taxon>Metazoa</taxon>
        <taxon>Chordata</taxon>
        <taxon>Craniata</taxon>
        <taxon>Vertebrata</taxon>
        <taxon>Euteleostomi</taxon>
        <taxon>Mammalia</taxon>
        <taxon>Eutheria</taxon>
        <taxon>Euarchontoglires</taxon>
        <taxon>Glires</taxon>
        <taxon>Rodentia</taxon>
        <taxon>Castorimorpha</taxon>
        <taxon>Castoridae</taxon>
        <taxon>Castor</taxon>
    </lineage>
</organism>
<dbReference type="Gene3D" id="3.90.640.90">
    <property type="entry name" value="Anti-proliferative protein, N-terminal domain"/>
    <property type="match status" value="1"/>
</dbReference>
<evidence type="ECO:0000259" key="5">
    <source>
        <dbReference type="SMART" id="SM00099"/>
    </source>
</evidence>